<dbReference type="InterPro" id="IPR023346">
    <property type="entry name" value="Lysozyme-like_dom_sf"/>
</dbReference>
<keyword evidence="4" id="KW-0732">Signal</keyword>
<keyword evidence="2" id="KW-0378">Hydrolase</keyword>
<organism evidence="6 7">
    <name type="scientific">Kibdelosporangium philippinense</name>
    <dbReference type="NCBI Taxonomy" id="211113"/>
    <lineage>
        <taxon>Bacteria</taxon>
        <taxon>Bacillati</taxon>
        <taxon>Actinomycetota</taxon>
        <taxon>Actinomycetes</taxon>
        <taxon>Pseudonocardiales</taxon>
        <taxon>Pseudonocardiaceae</taxon>
        <taxon>Kibdelosporangium</taxon>
    </lineage>
</organism>
<dbReference type="SMART" id="SM00257">
    <property type="entry name" value="LysM"/>
    <property type="match status" value="1"/>
</dbReference>
<evidence type="ECO:0000256" key="4">
    <source>
        <dbReference type="SAM" id="SignalP"/>
    </source>
</evidence>
<evidence type="ECO:0000256" key="2">
    <source>
        <dbReference type="ARBA" id="ARBA00022801"/>
    </source>
</evidence>
<dbReference type="InterPro" id="IPR010618">
    <property type="entry name" value="RPF"/>
</dbReference>
<evidence type="ECO:0000259" key="5">
    <source>
        <dbReference type="PROSITE" id="PS51782"/>
    </source>
</evidence>
<gene>
    <name evidence="6" type="ORF">LWC34_40670</name>
</gene>
<feature type="signal peptide" evidence="4">
    <location>
        <begin position="1"/>
        <end position="40"/>
    </location>
</feature>
<evidence type="ECO:0000256" key="1">
    <source>
        <dbReference type="ARBA" id="ARBA00010830"/>
    </source>
</evidence>
<feature type="compositionally biased region" description="Low complexity" evidence="3">
    <location>
        <begin position="135"/>
        <end position="153"/>
    </location>
</feature>
<dbReference type="Gene3D" id="3.10.350.10">
    <property type="entry name" value="LysM domain"/>
    <property type="match status" value="1"/>
</dbReference>
<dbReference type="PANTHER" id="PTHR34700">
    <property type="entry name" value="POTASSIUM BINDING PROTEIN KBP"/>
    <property type="match status" value="1"/>
</dbReference>
<dbReference type="EMBL" id="JAJVCN010000003">
    <property type="protein sequence ID" value="MCE7009083.1"/>
    <property type="molecule type" value="Genomic_DNA"/>
</dbReference>
<dbReference type="CDD" id="cd00118">
    <property type="entry name" value="LysM"/>
    <property type="match status" value="1"/>
</dbReference>
<evidence type="ECO:0000313" key="6">
    <source>
        <dbReference type="EMBL" id="MCE7009083.1"/>
    </source>
</evidence>
<name>A0ABS8ZMT1_9PSEU</name>
<dbReference type="Gene3D" id="1.10.530.10">
    <property type="match status" value="1"/>
</dbReference>
<evidence type="ECO:0000256" key="3">
    <source>
        <dbReference type="SAM" id="MobiDB-lite"/>
    </source>
</evidence>
<comment type="caution">
    <text evidence="6">The sequence shown here is derived from an EMBL/GenBank/DDBJ whole genome shotgun (WGS) entry which is preliminary data.</text>
</comment>
<dbReference type="RefSeq" id="WP_233730516.1">
    <property type="nucleotide sequence ID" value="NZ_JAJVCN010000003.1"/>
</dbReference>
<dbReference type="InterPro" id="IPR052196">
    <property type="entry name" value="Bact_Kbp"/>
</dbReference>
<evidence type="ECO:0000313" key="7">
    <source>
        <dbReference type="Proteomes" id="UP001521150"/>
    </source>
</evidence>
<feature type="region of interest" description="Disordered" evidence="3">
    <location>
        <begin position="121"/>
        <end position="154"/>
    </location>
</feature>
<dbReference type="Pfam" id="PF01476">
    <property type="entry name" value="LysM"/>
    <property type="match status" value="1"/>
</dbReference>
<dbReference type="PANTHER" id="PTHR34700:SF4">
    <property type="entry name" value="PHAGE-LIKE ELEMENT PBSX PROTEIN XKDP"/>
    <property type="match status" value="1"/>
</dbReference>
<reference evidence="6 7" key="1">
    <citation type="submission" date="2021-12" db="EMBL/GenBank/DDBJ databases">
        <title>Genome sequence of Kibdelosporangium philippinense ATCC 49844.</title>
        <authorList>
            <person name="Fedorov E.A."/>
            <person name="Omeragic M."/>
            <person name="Shalygina K.F."/>
            <person name="Maclea K.S."/>
        </authorList>
    </citation>
    <scope>NUCLEOTIDE SEQUENCE [LARGE SCALE GENOMIC DNA]</scope>
    <source>
        <strain evidence="6 7">ATCC 49844</strain>
    </source>
</reference>
<dbReference type="InterPro" id="IPR018392">
    <property type="entry name" value="LysM"/>
</dbReference>
<dbReference type="SUPFAM" id="SSF53955">
    <property type="entry name" value="Lysozyme-like"/>
    <property type="match status" value="1"/>
</dbReference>
<dbReference type="SUPFAM" id="SSF54106">
    <property type="entry name" value="LysM domain"/>
    <property type="match status" value="1"/>
</dbReference>
<accession>A0ABS8ZMT1</accession>
<comment type="similarity">
    <text evidence="1">Belongs to the transglycosylase family. Rpf subfamily.</text>
</comment>
<proteinExistence type="inferred from homology"/>
<dbReference type="InterPro" id="IPR036779">
    <property type="entry name" value="LysM_dom_sf"/>
</dbReference>
<feature type="domain" description="LysM" evidence="5">
    <location>
        <begin position="159"/>
        <end position="207"/>
    </location>
</feature>
<feature type="chain" id="PRO_5045365680" evidence="4">
    <location>
        <begin position="41"/>
        <end position="208"/>
    </location>
</feature>
<dbReference type="CDD" id="cd13925">
    <property type="entry name" value="RPF"/>
    <property type="match status" value="1"/>
</dbReference>
<protein>
    <submittedName>
        <fullName evidence="6">LysM peptidoglycan-binding domain-containing protein</fullName>
    </submittedName>
</protein>
<dbReference type="PROSITE" id="PS51782">
    <property type="entry name" value="LYSM"/>
    <property type="match status" value="1"/>
</dbReference>
<dbReference type="Pfam" id="PF06737">
    <property type="entry name" value="Transglycosylas"/>
    <property type="match status" value="1"/>
</dbReference>
<dbReference type="Proteomes" id="UP001521150">
    <property type="component" value="Unassembled WGS sequence"/>
</dbReference>
<sequence>MTNPGKHRRPNFATRTIARVAIAGLAVGAPLAIAAAPAQAEGSVNWDKVAQCESGGNWKANTGNRYSGGLQFLPSTWRANGGTGSAHNASREEQIRVAENVLRTQGIKAWPKCGPLGLGGGSAPVKKAAPKKSAKPVQKATPKPSAPKPAAAPVQSNVGDYTVVAGDTLSGIAAKLNVEGGWHKLAELNKSTISNVNLIFPGQRIVTK</sequence>
<keyword evidence="7" id="KW-1185">Reference proteome</keyword>